<dbReference type="AlphaFoldDB" id="A0A9P4HAT5"/>
<dbReference type="SMART" id="SM00292">
    <property type="entry name" value="BRCT"/>
    <property type="match status" value="1"/>
</dbReference>
<protein>
    <recommendedName>
        <fullName evidence="2">BRCT domain-containing protein</fullName>
    </recommendedName>
</protein>
<dbReference type="InterPro" id="IPR001357">
    <property type="entry name" value="BRCT_dom"/>
</dbReference>
<evidence type="ECO:0000313" key="3">
    <source>
        <dbReference type="EMBL" id="KAF2030324.1"/>
    </source>
</evidence>
<feature type="region of interest" description="Disordered" evidence="1">
    <location>
        <begin position="804"/>
        <end position="847"/>
    </location>
</feature>
<evidence type="ECO:0000259" key="2">
    <source>
        <dbReference type="PROSITE" id="PS50172"/>
    </source>
</evidence>
<evidence type="ECO:0000256" key="1">
    <source>
        <dbReference type="SAM" id="MobiDB-lite"/>
    </source>
</evidence>
<feature type="region of interest" description="Disordered" evidence="1">
    <location>
        <begin position="1"/>
        <end position="136"/>
    </location>
</feature>
<feature type="compositionally biased region" description="Basic residues" evidence="1">
    <location>
        <begin position="163"/>
        <end position="172"/>
    </location>
</feature>
<dbReference type="Gene3D" id="3.40.50.10190">
    <property type="entry name" value="BRCT domain"/>
    <property type="match status" value="1"/>
</dbReference>
<feature type="compositionally biased region" description="Polar residues" evidence="1">
    <location>
        <begin position="804"/>
        <end position="822"/>
    </location>
</feature>
<comment type="caution">
    <text evidence="3">The sequence shown here is derived from an EMBL/GenBank/DDBJ whole genome shotgun (WGS) entry which is preliminary data.</text>
</comment>
<dbReference type="Pfam" id="PF00533">
    <property type="entry name" value="BRCT"/>
    <property type="match status" value="1"/>
</dbReference>
<sequence>MVATRRGAKSAPKVAPAPSNTLSAPPKRGGKKAVAKEVAAPAPANTKTTKTTATKRKAKAEPEDVELPAAKKPTANTKATRAAKVEMKVEPKPAVPKRATRGKKVAEPVITEEPEIVEEAPKSATTRGRKAATKKIAAPKVELPPVVEEPAVGEPIFKERPKLAPRSRRAPAKKATIVKPAVAEEPVAVEVVKPAARARKAAAPKPSLPTPAAASKPTRGRAAIVAPQDSPLKKPARKPAKKAATVAAKSETLAVPTPAPVEEPFSQFPGYPSTPAHIVAPLTSRRAMAELPNYPNTPAHILAPISNKDALAALPDYPKTPAHIMAPMGTKAALDELPSYPKTPAHIKAPISTPAHITAPVLPMIAENDEDALNELPGYPKTPAHIQAPMSLRKALVELPIDYVQTPARSVIKTPSTIGLSKLPADCSATPAHISSPVVAEETSNEPANGPQTPTQIVWGVNNKEAFEELPEYPKMPNHITAPVSNKDALAELPSYPATPAMALEFALQEEISASVKKQTPSPLHRASLADISFDFAEGSEITDQDTMDVDTEVSMAEPAPKLQLAPVQLNATLPALDMASPKKSALRSPQKLEAKTPKKAVTWNDKDESDLFLYDGARPLQGLTFFVDVTSNGKEHNYVFIQLLEDLGAKVPRQFEDGITHVLFKDGGVPTLGKVLASKGAIKCVNVGWVLECESNRKRVDETPYLVDLSPAMPKSPSPAKTMNPFTPARTPSRYALPPSSQCNSIPTTPTSSEFDRSINVDDDKENFEVGLFFQDMLGIKGQAPRTCPQQKTSILFSRSAMKTPSKPNFLGNSPTKPFSTTKKRSHESSFSSLSMSGQPKKLRLF</sequence>
<organism evidence="3 4">
    <name type="scientific">Setomelanomma holmii</name>
    <dbReference type="NCBI Taxonomy" id="210430"/>
    <lineage>
        <taxon>Eukaryota</taxon>
        <taxon>Fungi</taxon>
        <taxon>Dikarya</taxon>
        <taxon>Ascomycota</taxon>
        <taxon>Pezizomycotina</taxon>
        <taxon>Dothideomycetes</taxon>
        <taxon>Pleosporomycetidae</taxon>
        <taxon>Pleosporales</taxon>
        <taxon>Pleosporineae</taxon>
        <taxon>Phaeosphaeriaceae</taxon>
        <taxon>Setomelanomma</taxon>
    </lineage>
</organism>
<proteinExistence type="predicted"/>
<reference evidence="3" key="1">
    <citation type="journal article" date="2020" name="Stud. Mycol.">
        <title>101 Dothideomycetes genomes: a test case for predicting lifestyles and emergence of pathogens.</title>
        <authorList>
            <person name="Haridas S."/>
            <person name="Albert R."/>
            <person name="Binder M."/>
            <person name="Bloem J."/>
            <person name="Labutti K."/>
            <person name="Salamov A."/>
            <person name="Andreopoulos B."/>
            <person name="Baker S."/>
            <person name="Barry K."/>
            <person name="Bills G."/>
            <person name="Bluhm B."/>
            <person name="Cannon C."/>
            <person name="Castanera R."/>
            <person name="Culley D."/>
            <person name="Daum C."/>
            <person name="Ezra D."/>
            <person name="Gonzalez J."/>
            <person name="Henrissat B."/>
            <person name="Kuo A."/>
            <person name="Liang C."/>
            <person name="Lipzen A."/>
            <person name="Lutzoni F."/>
            <person name="Magnuson J."/>
            <person name="Mondo S."/>
            <person name="Nolan M."/>
            <person name="Ohm R."/>
            <person name="Pangilinan J."/>
            <person name="Park H.-J."/>
            <person name="Ramirez L."/>
            <person name="Alfaro M."/>
            <person name="Sun H."/>
            <person name="Tritt A."/>
            <person name="Yoshinaga Y."/>
            <person name="Zwiers L.-H."/>
            <person name="Turgeon B."/>
            <person name="Goodwin S."/>
            <person name="Spatafora J."/>
            <person name="Crous P."/>
            <person name="Grigoriev I."/>
        </authorList>
    </citation>
    <scope>NUCLEOTIDE SEQUENCE</scope>
    <source>
        <strain evidence="3">CBS 110217</strain>
    </source>
</reference>
<feature type="region of interest" description="Disordered" evidence="1">
    <location>
        <begin position="197"/>
        <end position="221"/>
    </location>
</feature>
<name>A0A9P4HAT5_9PLEO</name>
<gene>
    <name evidence="3" type="ORF">EK21DRAFT_100538</name>
</gene>
<feature type="compositionally biased region" description="Polar residues" evidence="1">
    <location>
        <begin position="740"/>
        <end position="754"/>
    </location>
</feature>
<dbReference type="EMBL" id="ML978191">
    <property type="protein sequence ID" value="KAF2030324.1"/>
    <property type="molecule type" value="Genomic_DNA"/>
</dbReference>
<dbReference type="SUPFAM" id="SSF52113">
    <property type="entry name" value="BRCT domain"/>
    <property type="match status" value="1"/>
</dbReference>
<dbReference type="InterPro" id="IPR036420">
    <property type="entry name" value="BRCT_dom_sf"/>
</dbReference>
<feature type="compositionally biased region" description="Low complexity" evidence="1">
    <location>
        <begin position="9"/>
        <end position="19"/>
    </location>
</feature>
<dbReference type="CDD" id="cd17716">
    <property type="entry name" value="BRCT_microcephalin_rpt1"/>
    <property type="match status" value="1"/>
</dbReference>
<dbReference type="InterPro" id="IPR022047">
    <property type="entry name" value="Microcephalin-like"/>
</dbReference>
<dbReference type="GO" id="GO:0000278">
    <property type="term" value="P:mitotic cell cycle"/>
    <property type="evidence" value="ECO:0007669"/>
    <property type="project" value="TreeGrafter"/>
</dbReference>
<dbReference type="PANTHER" id="PTHR14625:SF3">
    <property type="entry name" value="MICROCEPHALIN"/>
    <property type="match status" value="1"/>
</dbReference>
<evidence type="ECO:0000313" key="4">
    <source>
        <dbReference type="Proteomes" id="UP000799777"/>
    </source>
</evidence>
<feature type="region of interest" description="Disordered" evidence="1">
    <location>
        <begin position="158"/>
        <end position="177"/>
    </location>
</feature>
<accession>A0A9P4HAT5</accession>
<feature type="domain" description="BRCT" evidence="2">
    <location>
        <begin position="616"/>
        <end position="708"/>
    </location>
</feature>
<dbReference type="PANTHER" id="PTHR14625">
    <property type="entry name" value="MICROCEPHALIN"/>
    <property type="match status" value="1"/>
</dbReference>
<feature type="compositionally biased region" description="Low complexity" evidence="1">
    <location>
        <begin position="70"/>
        <end position="82"/>
    </location>
</feature>
<dbReference type="OrthoDB" id="2384350at2759"/>
<feature type="compositionally biased region" description="Low complexity" evidence="1">
    <location>
        <begin position="36"/>
        <end position="52"/>
    </location>
</feature>
<keyword evidence="4" id="KW-1185">Reference proteome</keyword>
<feature type="region of interest" description="Disordered" evidence="1">
    <location>
        <begin position="737"/>
        <end position="756"/>
    </location>
</feature>
<dbReference type="Proteomes" id="UP000799777">
    <property type="component" value="Unassembled WGS sequence"/>
</dbReference>
<dbReference type="PROSITE" id="PS50172">
    <property type="entry name" value="BRCT"/>
    <property type="match status" value="1"/>
</dbReference>